<accession>A0A3S8ZTW1</accession>
<organism evidence="5 6">
    <name type="scientific">Iodobacter ciconiae</name>
    <dbReference type="NCBI Taxonomy" id="2496266"/>
    <lineage>
        <taxon>Bacteria</taxon>
        <taxon>Pseudomonadati</taxon>
        <taxon>Pseudomonadota</taxon>
        <taxon>Betaproteobacteria</taxon>
        <taxon>Neisseriales</taxon>
        <taxon>Chitinibacteraceae</taxon>
        <taxon>Iodobacter</taxon>
    </lineage>
</organism>
<keyword evidence="2 4" id="KW-0479">Metal-binding</keyword>
<dbReference type="EMBL" id="CP034433">
    <property type="protein sequence ID" value="AZN36947.1"/>
    <property type="molecule type" value="Genomic_DNA"/>
</dbReference>
<comment type="cofactor">
    <cofactor evidence="1">
        <name>Mg(2+)</name>
        <dbReference type="ChEBI" id="CHEBI:18420"/>
    </cofactor>
</comment>
<dbReference type="RefSeq" id="WP_125974119.1">
    <property type="nucleotide sequence ID" value="NZ_CP034433.1"/>
</dbReference>
<proteinExistence type="predicted"/>
<reference evidence="5 6" key="1">
    <citation type="submission" date="2018-12" db="EMBL/GenBank/DDBJ databases">
        <title>Complete genome sequence of Iodobacter sp. H11R3.</title>
        <authorList>
            <person name="Bae J.-W."/>
        </authorList>
    </citation>
    <scope>NUCLEOTIDE SEQUENCE [LARGE SCALE GENOMIC DNA]</scope>
    <source>
        <strain evidence="5 6">H11R3</strain>
    </source>
</reference>
<dbReference type="Gene3D" id="3.20.20.60">
    <property type="entry name" value="Phosphoenolpyruvate-binding domains"/>
    <property type="match status" value="1"/>
</dbReference>
<keyword evidence="5" id="KW-0067">ATP-binding</keyword>
<dbReference type="OrthoDB" id="348111at2"/>
<dbReference type="InterPro" id="IPR040442">
    <property type="entry name" value="Pyrv_kinase-like_dom_sf"/>
</dbReference>
<evidence type="ECO:0000256" key="2">
    <source>
        <dbReference type="ARBA" id="ARBA00022723"/>
    </source>
</evidence>
<dbReference type="InterPro" id="IPR015813">
    <property type="entry name" value="Pyrv/PenolPyrv_kinase-like_dom"/>
</dbReference>
<dbReference type="SUPFAM" id="SSF51621">
    <property type="entry name" value="Phosphoenolpyruvate/pyruvate domain"/>
    <property type="match status" value="1"/>
</dbReference>
<keyword evidence="6" id="KW-1185">Reference proteome</keyword>
<protein>
    <submittedName>
        <fullName evidence="5">ATP-binding protein</fullName>
    </submittedName>
</protein>
<evidence type="ECO:0000313" key="6">
    <source>
        <dbReference type="Proteomes" id="UP000282438"/>
    </source>
</evidence>
<dbReference type="GO" id="GO:0003824">
    <property type="term" value="F:catalytic activity"/>
    <property type="evidence" value="ECO:0007669"/>
    <property type="project" value="InterPro"/>
</dbReference>
<dbReference type="PANTHER" id="PTHR32308">
    <property type="entry name" value="LYASE BETA SUBUNIT, PUTATIVE (AFU_ORTHOLOGUE AFUA_4G13030)-RELATED"/>
    <property type="match status" value="1"/>
</dbReference>
<evidence type="ECO:0000256" key="4">
    <source>
        <dbReference type="PIRSR" id="PIRSR015582-2"/>
    </source>
</evidence>
<keyword evidence="3 4" id="KW-0460">Magnesium</keyword>
<dbReference type="GO" id="GO:0000287">
    <property type="term" value="F:magnesium ion binding"/>
    <property type="evidence" value="ECO:0007669"/>
    <property type="project" value="TreeGrafter"/>
</dbReference>
<dbReference type="GO" id="GO:0005524">
    <property type="term" value="F:ATP binding"/>
    <property type="evidence" value="ECO:0007669"/>
    <property type="project" value="UniProtKB-KW"/>
</dbReference>
<dbReference type="PANTHER" id="PTHR32308:SF10">
    <property type="entry name" value="CITRATE LYASE SUBUNIT BETA"/>
    <property type="match status" value="1"/>
</dbReference>
<evidence type="ECO:0000256" key="3">
    <source>
        <dbReference type="ARBA" id="ARBA00022842"/>
    </source>
</evidence>
<feature type="binding site" evidence="4">
    <location>
        <position position="159"/>
    </location>
    <ligand>
        <name>Mg(2+)</name>
        <dbReference type="ChEBI" id="CHEBI:18420"/>
    </ligand>
</feature>
<gene>
    <name evidence="5" type="ORF">EJO50_10910</name>
</gene>
<keyword evidence="5" id="KW-0547">Nucleotide-binding</keyword>
<dbReference type="InterPro" id="IPR011206">
    <property type="entry name" value="Citrate_lyase_beta/mcl1/mcl2"/>
</dbReference>
<dbReference type="AlphaFoldDB" id="A0A3S8ZTW1"/>
<name>A0A3S8ZTW1_9NEIS</name>
<dbReference type="GO" id="GO:0006107">
    <property type="term" value="P:oxaloacetate metabolic process"/>
    <property type="evidence" value="ECO:0007669"/>
    <property type="project" value="TreeGrafter"/>
</dbReference>
<dbReference type="Proteomes" id="UP000282438">
    <property type="component" value="Chromosome"/>
</dbReference>
<dbReference type="PIRSF" id="PIRSF015582">
    <property type="entry name" value="Cit_lyase_B"/>
    <property type="match status" value="1"/>
</dbReference>
<evidence type="ECO:0000313" key="5">
    <source>
        <dbReference type="EMBL" id="AZN36947.1"/>
    </source>
</evidence>
<dbReference type="Pfam" id="PF15617">
    <property type="entry name" value="C-C_Bond_Lyase"/>
    <property type="match status" value="1"/>
</dbReference>
<evidence type="ECO:0000256" key="1">
    <source>
        <dbReference type="ARBA" id="ARBA00001946"/>
    </source>
</evidence>
<dbReference type="InterPro" id="IPR039480">
    <property type="entry name" value="C-C_Bond_Lyase-like"/>
</dbReference>
<sequence>MAISKVMGASLYVPATHKDLQQIADGQLLGDLRSVIFCTEDAVAESELSYALFSLSLVLQQMVERPGTERFVRVRNPEVMKRVLEMPGVEKLTGFVLPKITHHNFDAYFQQVRKTQFMLMPTLETVEVFDDAEMKLLRQSLERPGVRDHIQALRIGGNDLLALLGIRRPRHVTIYKTPLGAVISKLVTIFRPYGFVLTAPVFEHLDNPALLAQEVEEDLAHGMVGKTAIHPGQVALIEQHYRVQHRDVDVAMKIIDESSPAVFRMHDSMCEVATHRAWAHSVLEQARVFGVHAMV</sequence>
<dbReference type="KEGG" id="iod:EJO50_10910"/>